<protein>
    <submittedName>
        <fullName evidence="2">Uncharacterized protein</fullName>
    </submittedName>
</protein>
<keyword evidence="1" id="KW-0472">Membrane</keyword>
<comment type="caution">
    <text evidence="2">The sequence shown here is derived from an EMBL/GenBank/DDBJ whole genome shotgun (WGS) entry which is preliminary data.</text>
</comment>
<proteinExistence type="predicted"/>
<organism evidence="2 3">
    <name type="scientific">Mycena pura</name>
    <dbReference type="NCBI Taxonomy" id="153505"/>
    <lineage>
        <taxon>Eukaryota</taxon>
        <taxon>Fungi</taxon>
        <taxon>Dikarya</taxon>
        <taxon>Basidiomycota</taxon>
        <taxon>Agaricomycotina</taxon>
        <taxon>Agaricomycetes</taxon>
        <taxon>Agaricomycetidae</taxon>
        <taxon>Agaricales</taxon>
        <taxon>Marasmiineae</taxon>
        <taxon>Mycenaceae</taxon>
        <taxon>Mycena</taxon>
    </lineage>
</organism>
<evidence type="ECO:0000256" key="1">
    <source>
        <dbReference type="SAM" id="Phobius"/>
    </source>
</evidence>
<dbReference type="Proteomes" id="UP001219525">
    <property type="component" value="Unassembled WGS sequence"/>
</dbReference>
<name>A0AAD6V4P6_9AGAR</name>
<evidence type="ECO:0000313" key="3">
    <source>
        <dbReference type="Proteomes" id="UP001219525"/>
    </source>
</evidence>
<dbReference type="EMBL" id="JARJCW010000067">
    <property type="protein sequence ID" value="KAJ7199662.1"/>
    <property type="molecule type" value="Genomic_DNA"/>
</dbReference>
<dbReference type="AlphaFoldDB" id="A0AAD6V4P6"/>
<keyword evidence="3" id="KW-1185">Reference proteome</keyword>
<sequence>MFAPAWWMSVVQGAVAHRRSAGLSLPSRFLALDFAGFVLTFVGLYAVEAVAGDVPAGFGTASMVWRLAVSGPASTMAAYYEAKEWQSIEAATEGQKKRG</sequence>
<keyword evidence="1" id="KW-1133">Transmembrane helix</keyword>
<accession>A0AAD6V4P6</accession>
<reference evidence="2" key="1">
    <citation type="submission" date="2023-03" db="EMBL/GenBank/DDBJ databases">
        <title>Massive genome expansion in bonnet fungi (Mycena s.s.) driven by repeated elements and novel gene families across ecological guilds.</title>
        <authorList>
            <consortium name="Lawrence Berkeley National Laboratory"/>
            <person name="Harder C.B."/>
            <person name="Miyauchi S."/>
            <person name="Viragh M."/>
            <person name="Kuo A."/>
            <person name="Thoen E."/>
            <person name="Andreopoulos B."/>
            <person name="Lu D."/>
            <person name="Skrede I."/>
            <person name="Drula E."/>
            <person name="Henrissat B."/>
            <person name="Morin E."/>
            <person name="Kohler A."/>
            <person name="Barry K."/>
            <person name="LaButti K."/>
            <person name="Morin E."/>
            <person name="Salamov A."/>
            <person name="Lipzen A."/>
            <person name="Mereny Z."/>
            <person name="Hegedus B."/>
            <person name="Baldrian P."/>
            <person name="Stursova M."/>
            <person name="Weitz H."/>
            <person name="Taylor A."/>
            <person name="Grigoriev I.V."/>
            <person name="Nagy L.G."/>
            <person name="Martin F."/>
            <person name="Kauserud H."/>
        </authorList>
    </citation>
    <scope>NUCLEOTIDE SEQUENCE</scope>
    <source>
        <strain evidence="2">9144</strain>
    </source>
</reference>
<keyword evidence="1" id="KW-0812">Transmembrane</keyword>
<gene>
    <name evidence="2" type="ORF">GGX14DRAFT_467767</name>
</gene>
<feature type="transmembrane region" description="Helical" evidence="1">
    <location>
        <begin position="29"/>
        <end position="47"/>
    </location>
</feature>
<evidence type="ECO:0000313" key="2">
    <source>
        <dbReference type="EMBL" id="KAJ7199662.1"/>
    </source>
</evidence>